<dbReference type="Proteomes" id="UP001060170">
    <property type="component" value="Chromosome 9"/>
</dbReference>
<reference evidence="1 2" key="3">
    <citation type="journal article" date="2022" name="Microbiol. Spectr.">
        <title>Folding features and dynamics of 3D genome architecture in plant fungal pathogens.</title>
        <authorList>
            <person name="Xia C."/>
        </authorList>
    </citation>
    <scope>NUCLEOTIDE SEQUENCE [LARGE SCALE GENOMIC DNA]</scope>
    <source>
        <strain evidence="1 2">93-210</strain>
    </source>
</reference>
<protein>
    <submittedName>
        <fullName evidence="1">Uncharacterized protein</fullName>
    </submittedName>
</protein>
<dbReference type="EMBL" id="CM045873">
    <property type="protein sequence ID" value="KAI7947516.1"/>
    <property type="molecule type" value="Genomic_DNA"/>
</dbReference>
<accession>A0ACC0E9A0</accession>
<comment type="caution">
    <text evidence="1">The sequence shown here is derived from an EMBL/GenBank/DDBJ whole genome shotgun (WGS) entry which is preliminary data.</text>
</comment>
<reference evidence="2" key="1">
    <citation type="journal article" date="2018" name="BMC Genomics">
        <title>Genomic insights into host adaptation between the wheat stripe rust pathogen (Puccinia striiformis f. sp. tritici) and the barley stripe rust pathogen (Puccinia striiformis f. sp. hordei).</title>
        <authorList>
            <person name="Xia C."/>
            <person name="Wang M."/>
            <person name="Yin C."/>
            <person name="Cornejo O.E."/>
            <person name="Hulbert S.H."/>
            <person name="Chen X."/>
        </authorList>
    </citation>
    <scope>NUCLEOTIDE SEQUENCE [LARGE SCALE GENOMIC DNA]</scope>
    <source>
        <strain evidence="2">93-210</strain>
    </source>
</reference>
<name>A0ACC0E9A0_9BASI</name>
<keyword evidence="2" id="KW-1185">Reference proteome</keyword>
<reference evidence="2" key="2">
    <citation type="journal article" date="2018" name="Mol. Plant Microbe Interact.">
        <title>Genome sequence resources for the wheat stripe rust pathogen (Puccinia striiformis f. sp. tritici) and the barley stripe rust pathogen (Puccinia striiformis f. sp. hordei).</title>
        <authorList>
            <person name="Xia C."/>
            <person name="Wang M."/>
            <person name="Yin C."/>
            <person name="Cornejo O.E."/>
            <person name="Hulbert S.H."/>
            <person name="Chen X."/>
        </authorList>
    </citation>
    <scope>NUCLEOTIDE SEQUENCE [LARGE SCALE GENOMIC DNA]</scope>
    <source>
        <strain evidence="2">93-210</strain>
    </source>
</reference>
<sequence>MKVARDLICKTPAGCAYWESFILSELVSRHTPSSIKRVALGVLLLRSSKNIGPDYFEDTAKQARNHSIREGMPFLYKLIISKPRGSLPELTNNPLSNEDDVNFSDAASDRL</sequence>
<gene>
    <name evidence="1" type="ORF">MJO28_009424</name>
</gene>
<proteinExistence type="predicted"/>
<evidence type="ECO:0000313" key="2">
    <source>
        <dbReference type="Proteomes" id="UP001060170"/>
    </source>
</evidence>
<evidence type="ECO:0000313" key="1">
    <source>
        <dbReference type="EMBL" id="KAI7947516.1"/>
    </source>
</evidence>
<organism evidence="1 2">
    <name type="scientific">Puccinia striiformis f. sp. tritici</name>
    <dbReference type="NCBI Taxonomy" id="168172"/>
    <lineage>
        <taxon>Eukaryota</taxon>
        <taxon>Fungi</taxon>
        <taxon>Dikarya</taxon>
        <taxon>Basidiomycota</taxon>
        <taxon>Pucciniomycotina</taxon>
        <taxon>Pucciniomycetes</taxon>
        <taxon>Pucciniales</taxon>
        <taxon>Pucciniaceae</taxon>
        <taxon>Puccinia</taxon>
    </lineage>
</organism>